<evidence type="ECO:0000256" key="11">
    <source>
        <dbReference type="HAMAP-Rule" id="MF_00983"/>
    </source>
</evidence>
<dbReference type="Pfam" id="PF17764">
    <property type="entry name" value="PriA_3primeBD"/>
    <property type="match status" value="1"/>
</dbReference>
<dbReference type="Pfam" id="PF18074">
    <property type="entry name" value="PriA_C"/>
    <property type="match status" value="1"/>
</dbReference>
<dbReference type="PANTHER" id="PTHR30580:SF0">
    <property type="entry name" value="PRIMOSOMAL PROTEIN N"/>
    <property type="match status" value="1"/>
</dbReference>
<dbReference type="PANTHER" id="PTHR30580">
    <property type="entry name" value="PRIMOSOMAL PROTEIN N"/>
    <property type="match status" value="1"/>
</dbReference>
<reference evidence="14 15" key="1">
    <citation type="submission" date="2022-07" db="EMBL/GenBank/DDBJ databases">
        <title>Genome sequence of Terrisporobacter mayombei DSM6539.</title>
        <authorList>
            <person name="Boeer T."/>
            <person name="Bengelsdorf F.R."/>
            <person name="Daniel R."/>
            <person name="Poehlein A."/>
        </authorList>
    </citation>
    <scope>NUCLEOTIDE SEQUENCE [LARGE SCALE GENOMIC DNA]</scope>
    <source>
        <strain evidence="14 15">DSM 6539</strain>
    </source>
</reference>
<accession>A0ABY9Q2T7</accession>
<dbReference type="Pfam" id="PF18319">
    <property type="entry name" value="Zn_ribbon_PriA"/>
    <property type="match status" value="1"/>
</dbReference>
<protein>
    <recommendedName>
        <fullName evidence="11">Replication restart protein PriA</fullName>
    </recommendedName>
    <alternativeName>
        <fullName evidence="11">ATP-dependent DNA helicase PriA</fullName>
        <ecNumber evidence="11">5.6.2.4</ecNumber>
    </alternativeName>
    <alternativeName>
        <fullName evidence="11">DNA 3'-5' helicase PriA</fullName>
    </alternativeName>
</protein>
<dbReference type="CDD" id="cd18804">
    <property type="entry name" value="SF2_C_priA"/>
    <property type="match status" value="1"/>
</dbReference>
<comment type="subunit">
    <text evidence="11">Component of the replication restart primosome.</text>
</comment>
<dbReference type="Gene3D" id="3.40.50.300">
    <property type="entry name" value="P-loop containing nucleotide triphosphate hydrolases"/>
    <property type="match status" value="2"/>
</dbReference>
<feature type="binding site" evidence="11">
    <location>
        <position position="573"/>
    </location>
    <ligand>
        <name>Zn(2+)</name>
        <dbReference type="ChEBI" id="CHEBI:29105"/>
        <label>1</label>
    </ligand>
</feature>
<feature type="binding site" evidence="11">
    <location>
        <position position="570"/>
    </location>
    <ligand>
        <name>Zn(2+)</name>
        <dbReference type="ChEBI" id="CHEBI:29105"/>
        <label>1</label>
    </ligand>
</feature>
<sequence>MILVKGVLSNGLVVGDMSEANFKEQSMYSEKYAKVIVKNNSIYTDNLFTYKIPEFLLEDVQVGHRVLVPFGRGNKPIEAYVFFITNKVEDNMDFKELFDTLDEHPIFKEEDINLIHWIKNRYLCTYMDCISLLHPKGYKVDSFKEISLSQDMENLDADSLYMKIDSLSKSRQFIINKIIENKNKIKLERLIKEKAIEENINPKDLRLSSTLNNLLLKMKEENLIDIHWNYKSQKNEKKICYISLSMDHDLIDEYVSYNKIRLGDKQRDIIEFLRYNEEIEINDLIKLLKASKSSITSLQNKNLVVFNIKDYYRSPKGCYDENKKEIILNEEQKKAVDKVTSEMFDENKKPYMIHGVTGSGKTEVYMEIIDYALKQGLDSIFLVPEISLTPQTISRLKNRFGDIVGVFHSRLSEGEKHDVFKAIKNGKIRILIGARSALFAPFNSLGVIIIDEFHESAYKSEKNPKFSAIEVGKYMALKRNITLVLGSATPSVEEYYRAKNNEYNLIAIKERANKRPLPKIELVDMKNELTLGNKGMFSYDLQNEIKEALDKNNQVILFLNRRGYGNFVSCRKCGYVFSCKNCDISLTYHKHQNIGRCHYCGYEEIIPKTCPECGSDYVKPFGIGTEKVEEEIKRIFENAKVLRMDKDTTSKKGELDNILNKFKNKEANVLIGTQMLSKGLDFKDVTLVGILSADMMLNFPDFKSFETTFQLITQVSGRAGRSDKEGKVVLQTYDTDHYVIRRALNYDFEGFYEDEIKVRKIFNYAPFNNMISVVVSGKSEKLVVNNIKSMYNSLTYLLKERGIEDFDFILGPSPCAISKINQNYRYQLLFKDDNIEINLLKGIIKYICITKKEIVFDKDVNISIDVNPNNIL</sequence>
<feature type="domain" description="Helicase ATP-binding" evidence="12">
    <location>
        <begin position="342"/>
        <end position="508"/>
    </location>
</feature>
<dbReference type="PROSITE" id="PS51194">
    <property type="entry name" value="HELICASE_CTER"/>
    <property type="match status" value="1"/>
</dbReference>
<comment type="catalytic activity">
    <reaction evidence="11">
        <text>Couples ATP hydrolysis with the unwinding of duplex DNA by translocating in the 3'-5' direction.</text>
        <dbReference type="EC" id="5.6.2.4"/>
    </reaction>
</comment>
<dbReference type="InterPro" id="IPR040498">
    <property type="entry name" value="PriA_CRR"/>
</dbReference>
<evidence type="ECO:0000256" key="1">
    <source>
        <dbReference type="ARBA" id="ARBA00022515"/>
    </source>
</evidence>
<evidence type="ECO:0000256" key="10">
    <source>
        <dbReference type="ARBA" id="ARBA00023235"/>
    </source>
</evidence>
<evidence type="ECO:0000313" key="14">
    <source>
        <dbReference type="EMBL" id="WMT81579.1"/>
    </source>
</evidence>
<dbReference type="InterPro" id="IPR042115">
    <property type="entry name" value="PriA_3primeBD_sf"/>
</dbReference>
<dbReference type="HAMAP" id="MF_00983">
    <property type="entry name" value="PriA"/>
    <property type="match status" value="1"/>
</dbReference>
<evidence type="ECO:0000256" key="4">
    <source>
        <dbReference type="ARBA" id="ARBA00022741"/>
    </source>
</evidence>
<keyword evidence="10 11" id="KW-0413">Isomerase</keyword>
<evidence type="ECO:0000256" key="3">
    <source>
        <dbReference type="ARBA" id="ARBA00022723"/>
    </source>
</evidence>
<dbReference type="Gene3D" id="3.40.1440.60">
    <property type="entry name" value="PriA, 3(prime) DNA-binding domain"/>
    <property type="match status" value="1"/>
</dbReference>
<dbReference type="Proteomes" id="UP001235030">
    <property type="component" value="Chromosome"/>
</dbReference>
<dbReference type="GO" id="GO:0016787">
    <property type="term" value="F:hydrolase activity"/>
    <property type="evidence" value="ECO:0007669"/>
    <property type="project" value="UniProtKB-KW"/>
</dbReference>
<dbReference type="PROSITE" id="PS51192">
    <property type="entry name" value="HELICASE_ATP_BIND_1"/>
    <property type="match status" value="1"/>
</dbReference>
<keyword evidence="15" id="KW-1185">Reference proteome</keyword>
<comment type="catalytic activity">
    <reaction evidence="11">
        <text>ATP + H2O = ADP + phosphate + H(+)</text>
        <dbReference type="Rhea" id="RHEA:13065"/>
        <dbReference type="ChEBI" id="CHEBI:15377"/>
        <dbReference type="ChEBI" id="CHEBI:15378"/>
        <dbReference type="ChEBI" id="CHEBI:30616"/>
        <dbReference type="ChEBI" id="CHEBI:43474"/>
        <dbReference type="ChEBI" id="CHEBI:456216"/>
        <dbReference type="EC" id="5.6.2.4"/>
    </reaction>
</comment>
<comment type="function">
    <text evidence="11">Initiates the restart of stalled replication forks, which reloads the replicative helicase on sites other than the origin of replication. Recognizes and binds to abandoned replication forks and remodels them to uncover a helicase loading site. Promotes assembly of the primosome at these replication forks.</text>
</comment>
<dbReference type="NCBIfam" id="NF004066">
    <property type="entry name" value="PRK05580.1-3"/>
    <property type="match status" value="1"/>
</dbReference>
<evidence type="ECO:0000256" key="8">
    <source>
        <dbReference type="ARBA" id="ARBA00022840"/>
    </source>
</evidence>
<evidence type="ECO:0000256" key="5">
    <source>
        <dbReference type="ARBA" id="ARBA00022801"/>
    </source>
</evidence>
<evidence type="ECO:0000256" key="6">
    <source>
        <dbReference type="ARBA" id="ARBA00022806"/>
    </source>
</evidence>
<evidence type="ECO:0000256" key="9">
    <source>
        <dbReference type="ARBA" id="ARBA00023125"/>
    </source>
</evidence>
<dbReference type="InterPro" id="IPR014001">
    <property type="entry name" value="Helicase_ATP-bd"/>
</dbReference>
<comment type="similarity">
    <text evidence="11">Belongs to the helicase family. PriA subfamily.</text>
</comment>
<feature type="binding site" evidence="11">
    <location>
        <position position="613"/>
    </location>
    <ligand>
        <name>Zn(2+)</name>
        <dbReference type="ChEBI" id="CHEBI:29105"/>
        <label>1</label>
    </ligand>
</feature>
<organism evidence="14 15">
    <name type="scientific">Terrisporobacter mayombei</name>
    <dbReference type="NCBI Taxonomy" id="1541"/>
    <lineage>
        <taxon>Bacteria</taxon>
        <taxon>Bacillati</taxon>
        <taxon>Bacillota</taxon>
        <taxon>Clostridia</taxon>
        <taxon>Peptostreptococcales</taxon>
        <taxon>Peptostreptococcaceae</taxon>
        <taxon>Terrisporobacter</taxon>
    </lineage>
</organism>
<dbReference type="InterPro" id="IPR041222">
    <property type="entry name" value="PriA_3primeBD"/>
</dbReference>
<feature type="domain" description="Helicase C-terminal" evidence="13">
    <location>
        <begin position="601"/>
        <end position="759"/>
    </location>
</feature>
<keyword evidence="3 11" id="KW-0479">Metal-binding</keyword>
<keyword evidence="9 11" id="KW-0238">DNA-binding</keyword>
<gene>
    <name evidence="11 14" type="primary">priA</name>
    <name evidence="14" type="ORF">TEMA_19210</name>
</gene>
<dbReference type="Pfam" id="PF00271">
    <property type="entry name" value="Helicase_C"/>
    <property type="match status" value="1"/>
</dbReference>
<proteinExistence type="inferred from homology"/>
<evidence type="ECO:0000256" key="7">
    <source>
        <dbReference type="ARBA" id="ARBA00022833"/>
    </source>
</evidence>
<dbReference type="EMBL" id="CP101637">
    <property type="protein sequence ID" value="WMT81579.1"/>
    <property type="molecule type" value="Genomic_DNA"/>
</dbReference>
<dbReference type="InterPro" id="IPR027417">
    <property type="entry name" value="P-loop_NTPase"/>
</dbReference>
<feature type="binding site" evidence="11">
    <location>
        <position position="579"/>
    </location>
    <ligand>
        <name>Zn(2+)</name>
        <dbReference type="ChEBI" id="CHEBI:29105"/>
        <label>2</label>
    </ligand>
</feature>
<keyword evidence="5 11" id="KW-0378">Hydrolase</keyword>
<feature type="binding site" evidence="11">
    <location>
        <position position="597"/>
    </location>
    <ligand>
        <name>Zn(2+)</name>
        <dbReference type="ChEBI" id="CHEBI:29105"/>
        <label>2</label>
    </ligand>
</feature>
<keyword evidence="6 11" id="KW-0347">Helicase</keyword>
<feature type="binding site" evidence="11">
    <location>
        <position position="610"/>
    </location>
    <ligand>
        <name>Zn(2+)</name>
        <dbReference type="ChEBI" id="CHEBI:29105"/>
        <label>1</label>
    </ligand>
</feature>
<evidence type="ECO:0000313" key="15">
    <source>
        <dbReference type="Proteomes" id="UP001235030"/>
    </source>
</evidence>
<name>A0ABY9Q2T7_9FIRM</name>
<dbReference type="InterPro" id="IPR005259">
    <property type="entry name" value="PriA"/>
</dbReference>
<dbReference type="SMART" id="SM00490">
    <property type="entry name" value="HELICc"/>
    <property type="match status" value="1"/>
</dbReference>
<keyword evidence="4 11" id="KW-0547">Nucleotide-binding</keyword>
<keyword evidence="8 11" id="KW-0067">ATP-binding</keyword>
<evidence type="ECO:0000256" key="2">
    <source>
        <dbReference type="ARBA" id="ARBA00022705"/>
    </source>
</evidence>
<dbReference type="InterPro" id="IPR006935">
    <property type="entry name" value="Helicase/UvrB_N"/>
</dbReference>
<evidence type="ECO:0000259" key="13">
    <source>
        <dbReference type="PROSITE" id="PS51194"/>
    </source>
</evidence>
<dbReference type="Pfam" id="PF04851">
    <property type="entry name" value="ResIII"/>
    <property type="match status" value="1"/>
</dbReference>
<dbReference type="CDD" id="cd17929">
    <property type="entry name" value="DEXHc_priA"/>
    <property type="match status" value="1"/>
</dbReference>
<keyword evidence="1 11" id="KW-0639">Primosome</keyword>
<comment type="cofactor">
    <cofactor evidence="11">
        <name>Zn(2+)</name>
        <dbReference type="ChEBI" id="CHEBI:29105"/>
    </cofactor>
    <text evidence="11">Binds 2 zinc ions per subunit.</text>
</comment>
<keyword evidence="7 11" id="KW-0862">Zinc</keyword>
<keyword evidence="2 11" id="KW-0235">DNA replication</keyword>
<feature type="binding site" evidence="11">
    <location>
        <position position="600"/>
    </location>
    <ligand>
        <name>Zn(2+)</name>
        <dbReference type="ChEBI" id="CHEBI:29105"/>
        <label>2</label>
    </ligand>
</feature>
<dbReference type="InterPro" id="IPR001650">
    <property type="entry name" value="Helicase_C-like"/>
</dbReference>
<feature type="binding site" evidence="11">
    <location>
        <position position="582"/>
    </location>
    <ligand>
        <name>Zn(2+)</name>
        <dbReference type="ChEBI" id="CHEBI:29105"/>
        <label>2</label>
    </ligand>
</feature>
<dbReference type="SMART" id="SM00487">
    <property type="entry name" value="DEXDc"/>
    <property type="match status" value="1"/>
</dbReference>
<dbReference type="EC" id="5.6.2.4" evidence="11"/>
<dbReference type="SUPFAM" id="SSF52540">
    <property type="entry name" value="P-loop containing nucleoside triphosphate hydrolases"/>
    <property type="match status" value="1"/>
</dbReference>
<dbReference type="NCBIfam" id="TIGR00595">
    <property type="entry name" value="priA"/>
    <property type="match status" value="1"/>
</dbReference>
<evidence type="ECO:0000259" key="12">
    <source>
        <dbReference type="PROSITE" id="PS51192"/>
    </source>
</evidence>
<dbReference type="InterPro" id="IPR041236">
    <property type="entry name" value="PriA_C"/>
</dbReference>